<evidence type="ECO:0000259" key="2">
    <source>
        <dbReference type="Pfam" id="PF18885"/>
    </source>
</evidence>
<dbReference type="AlphaFoldDB" id="A0A829GK80"/>
<accession>A0A829GK80</accession>
<sequence length="353" mass="39850">MKKFLGVILFAAICFVLFLIPSQMVSAITSTPIYRFYSPRTQEHFFTYNPAERDQLLNRGWGNYEGVSWYAPCNGDDVYRLYNPVSDDHFYTRNWSEYFTLSTHRGWIPESVAFYSDTGQRIPVYRLYNPSLQTGSHHYTTSIHEVNVLTSQRGWHYEGIAWYASSLTGQTTDEIKTLGVQFINQETAGAPMGCEAASALEALHYKGHAGEYNLSSFLKTMPIAVNGNPYEGFGGTPYTVVTGIYQSIFPSAFVPWITRFGSAKDISGSNLNVILSQVAANNPVVTWVTLDYQRPRWNQYDWGKGIDNAHVVTVDGYSNSAVHVVDPENGAYWVSKSKFSEAYEHMKFAVVIQ</sequence>
<dbReference type="Proteomes" id="UP000014264">
    <property type="component" value="Unassembled WGS sequence"/>
</dbReference>
<dbReference type="EMBL" id="ANJZ01000387">
    <property type="protein sequence ID" value="EPC57796.1"/>
    <property type="molecule type" value="Genomic_DNA"/>
</dbReference>
<feature type="domain" description="Peptidase C39-like" evidence="1">
    <location>
        <begin position="178"/>
        <end position="327"/>
    </location>
</feature>
<feature type="domain" description="DUF5648" evidence="2">
    <location>
        <begin position="32"/>
        <end position="164"/>
    </location>
</feature>
<gene>
    <name evidence="3" type="ORF">Lpp14_15136</name>
</gene>
<evidence type="ECO:0000259" key="1">
    <source>
        <dbReference type="Pfam" id="PF13529"/>
    </source>
</evidence>
<dbReference type="InterPro" id="IPR043708">
    <property type="entry name" value="DUF5648"/>
</dbReference>
<proteinExistence type="predicted"/>
<evidence type="ECO:0008006" key="5">
    <source>
        <dbReference type="Google" id="ProtNLM"/>
    </source>
</evidence>
<comment type="caution">
    <text evidence="3">The sequence shown here is derived from an EMBL/GenBank/DDBJ whole genome shotgun (WGS) entry which is preliminary data.</text>
</comment>
<dbReference type="Pfam" id="PF13529">
    <property type="entry name" value="Peptidase_C39_2"/>
    <property type="match status" value="1"/>
</dbReference>
<dbReference type="Gene3D" id="3.90.70.10">
    <property type="entry name" value="Cysteine proteinases"/>
    <property type="match status" value="1"/>
</dbReference>
<evidence type="ECO:0000313" key="3">
    <source>
        <dbReference type="EMBL" id="EPC57796.1"/>
    </source>
</evidence>
<protein>
    <recommendedName>
        <fullName evidence="5">Peptidase C39-like domain-containing protein</fullName>
    </recommendedName>
</protein>
<name>A0A829GK80_LACPA</name>
<reference evidence="3 4" key="1">
    <citation type="journal article" date="2013" name="PLoS ONE">
        <title>Lactobacillus paracasei comparative genomics: towards species pan-genome definition and exploitation of diversity.</title>
        <authorList>
            <person name="Smokvina T."/>
            <person name="Wels M."/>
            <person name="Polka J."/>
            <person name="Chervaux C."/>
            <person name="Brisse S."/>
            <person name="Boekhorst J."/>
            <person name="van Hylckama Vlieg J.E."/>
            <person name="Siezen R.J."/>
        </authorList>
    </citation>
    <scope>NUCLEOTIDE SEQUENCE [LARGE SCALE GENOMIC DNA]</scope>
    <source>
        <strain evidence="3 4">Lpp14</strain>
    </source>
</reference>
<dbReference type="InterPro" id="IPR039564">
    <property type="entry name" value="Peptidase_C39-like"/>
</dbReference>
<dbReference type="PANTHER" id="PTHR37806">
    <property type="entry name" value="LMO0724 PROTEIN"/>
    <property type="match status" value="1"/>
</dbReference>
<dbReference type="PANTHER" id="PTHR37806:SF1">
    <property type="entry name" value="PEPTIDASE C39-LIKE DOMAIN-CONTAINING PROTEIN"/>
    <property type="match status" value="1"/>
</dbReference>
<dbReference type="Pfam" id="PF18885">
    <property type="entry name" value="DUF5648"/>
    <property type="match status" value="1"/>
</dbReference>
<organism evidence="3 4">
    <name type="scientific">Lacticaseibacillus paracasei subsp. paracasei Lpp14</name>
    <dbReference type="NCBI Taxonomy" id="1256204"/>
    <lineage>
        <taxon>Bacteria</taxon>
        <taxon>Bacillati</taxon>
        <taxon>Bacillota</taxon>
        <taxon>Bacilli</taxon>
        <taxon>Lactobacillales</taxon>
        <taxon>Lactobacillaceae</taxon>
        <taxon>Lacticaseibacillus</taxon>
    </lineage>
</organism>
<evidence type="ECO:0000313" key="4">
    <source>
        <dbReference type="Proteomes" id="UP000014264"/>
    </source>
</evidence>